<dbReference type="NCBIfam" id="TIGR00668">
    <property type="entry name" value="apaH"/>
    <property type="match status" value="1"/>
</dbReference>
<protein>
    <recommendedName>
        <fullName evidence="3">bis(5'-nucleosyl)-tetraphosphatase (symmetrical)</fullName>
        <ecNumber evidence="3">3.6.1.41</ecNumber>
    </recommendedName>
    <alternativeName>
        <fullName evidence="6">Ap4A hydrolase</fullName>
    </alternativeName>
    <alternativeName>
        <fullName evidence="5">Diadenosine 5',5'''-P1,P4-tetraphosphate pyrophosphohydrolase</fullName>
    </alternativeName>
    <alternativeName>
        <fullName evidence="7">Diadenosine tetraphosphatase</fullName>
    </alternativeName>
</protein>
<dbReference type="Pfam" id="PF00149">
    <property type="entry name" value="Metallophos"/>
    <property type="match status" value="1"/>
</dbReference>
<dbReference type="PANTHER" id="PTHR40942">
    <property type="match status" value="1"/>
</dbReference>
<dbReference type="PANTHER" id="PTHR40942:SF4">
    <property type="entry name" value="CYTOCHROME C5"/>
    <property type="match status" value="1"/>
</dbReference>
<evidence type="ECO:0000256" key="2">
    <source>
        <dbReference type="ARBA" id="ARBA00005419"/>
    </source>
</evidence>
<organism evidence="10">
    <name type="scientific">mine drainage metagenome</name>
    <dbReference type="NCBI Taxonomy" id="410659"/>
    <lineage>
        <taxon>unclassified sequences</taxon>
        <taxon>metagenomes</taxon>
        <taxon>ecological metagenomes</taxon>
    </lineage>
</organism>
<reference evidence="10" key="1">
    <citation type="submission" date="2016-10" db="EMBL/GenBank/DDBJ databases">
        <title>Sequence of Gallionella enrichment culture.</title>
        <authorList>
            <person name="Poehlein A."/>
            <person name="Muehling M."/>
            <person name="Daniel R."/>
        </authorList>
    </citation>
    <scope>NUCLEOTIDE SEQUENCE</scope>
</reference>
<feature type="domain" description="Calcineurin-like phosphoesterase" evidence="9">
    <location>
        <begin position="18"/>
        <end position="153"/>
    </location>
</feature>
<comment type="caution">
    <text evidence="10">The sequence shown here is derived from an EMBL/GenBank/DDBJ whole genome shotgun (WGS) entry which is preliminary data.</text>
</comment>
<dbReference type="Gene3D" id="3.60.21.10">
    <property type="match status" value="1"/>
</dbReference>
<gene>
    <name evidence="10" type="primary">apaH_7</name>
    <name evidence="10" type="ORF">GALL_265390</name>
</gene>
<dbReference type="CDD" id="cd07422">
    <property type="entry name" value="MPP_ApaH"/>
    <property type="match status" value="1"/>
</dbReference>
<dbReference type="PIRSF" id="PIRSF000903">
    <property type="entry name" value="B5n-ttraPtase_sm"/>
    <property type="match status" value="1"/>
</dbReference>
<dbReference type="GO" id="GO:0008803">
    <property type="term" value="F:bis(5'-nucleosyl)-tetraphosphatase (symmetrical) activity"/>
    <property type="evidence" value="ECO:0007669"/>
    <property type="project" value="UniProtKB-EC"/>
</dbReference>
<evidence type="ECO:0000313" key="10">
    <source>
        <dbReference type="EMBL" id="OIQ91528.1"/>
    </source>
</evidence>
<keyword evidence="4 10" id="KW-0378">Hydrolase</keyword>
<sequence length="299" mass="32779">MAAPRRDSPLFYGAMATYLIGDLQGCDDALARLLDALHFDPARDRIIVLGDAVNRGPQSLPVLRRLIALGASAQTLLGNHDLHLLAVAHGVRRAHRSDTLQPILDAPDRDELLDWVRRRPLALFERGWLLVHAGVLPQWSVAQTLQLADEVQQQLRGGDVGGFLSELFGNEPDAWDDALQGAARWRLVVNALTRARFIDLRDGRARLDFHVKQDGAKAPPGLLPWFAVPGRASAGTPIAFGHWSTLGLHWSSGALCLDSGCLWGGSLSAVELADAPVRWLRVHAQPCARQREPLGFRND</sequence>
<evidence type="ECO:0000256" key="1">
    <source>
        <dbReference type="ARBA" id="ARBA00003413"/>
    </source>
</evidence>
<name>A0A1J5R6B3_9ZZZZ</name>
<proteinExistence type="inferred from homology"/>
<dbReference type="AlphaFoldDB" id="A0A1J5R6B3"/>
<dbReference type="InterPro" id="IPR029052">
    <property type="entry name" value="Metallo-depent_PP-like"/>
</dbReference>
<evidence type="ECO:0000256" key="3">
    <source>
        <dbReference type="ARBA" id="ARBA00012506"/>
    </source>
</evidence>
<evidence type="ECO:0000259" key="9">
    <source>
        <dbReference type="Pfam" id="PF00149"/>
    </source>
</evidence>
<comment type="catalytic activity">
    <reaction evidence="8">
        <text>P(1),P(4)-bis(5'-adenosyl) tetraphosphate + H2O = 2 ADP + 2 H(+)</text>
        <dbReference type="Rhea" id="RHEA:24252"/>
        <dbReference type="ChEBI" id="CHEBI:15377"/>
        <dbReference type="ChEBI" id="CHEBI:15378"/>
        <dbReference type="ChEBI" id="CHEBI:58141"/>
        <dbReference type="ChEBI" id="CHEBI:456216"/>
        <dbReference type="EC" id="3.6.1.41"/>
    </reaction>
</comment>
<comment type="function">
    <text evidence="1">Hydrolyzes diadenosine 5',5'''-P1,P4-tetraphosphate to yield ADP.</text>
</comment>
<dbReference type="SUPFAM" id="SSF56300">
    <property type="entry name" value="Metallo-dependent phosphatases"/>
    <property type="match status" value="1"/>
</dbReference>
<evidence type="ECO:0000256" key="6">
    <source>
        <dbReference type="ARBA" id="ARBA00032248"/>
    </source>
</evidence>
<dbReference type="InterPro" id="IPR004843">
    <property type="entry name" value="Calcineurin-like_PHP"/>
</dbReference>
<evidence type="ECO:0000256" key="4">
    <source>
        <dbReference type="ARBA" id="ARBA00022801"/>
    </source>
</evidence>
<evidence type="ECO:0000256" key="5">
    <source>
        <dbReference type="ARBA" id="ARBA00031248"/>
    </source>
</evidence>
<dbReference type="NCBIfam" id="NF001204">
    <property type="entry name" value="PRK00166.1"/>
    <property type="match status" value="1"/>
</dbReference>
<dbReference type="EC" id="3.6.1.41" evidence="3"/>
<dbReference type="InterPro" id="IPR004617">
    <property type="entry name" value="ApaH"/>
</dbReference>
<accession>A0A1J5R6B3</accession>
<evidence type="ECO:0000256" key="8">
    <source>
        <dbReference type="ARBA" id="ARBA00049417"/>
    </source>
</evidence>
<comment type="similarity">
    <text evidence="2">Belongs to the Ap4A hydrolase family.</text>
</comment>
<dbReference type="EMBL" id="MLJW01000256">
    <property type="protein sequence ID" value="OIQ91528.1"/>
    <property type="molecule type" value="Genomic_DNA"/>
</dbReference>
<evidence type="ECO:0000256" key="7">
    <source>
        <dbReference type="ARBA" id="ARBA00033210"/>
    </source>
</evidence>